<feature type="region of interest" description="Disordered" evidence="12">
    <location>
        <begin position="1417"/>
        <end position="1442"/>
    </location>
</feature>
<evidence type="ECO:0000256" key="9">
    <source>
        <dbReference type="ARBA" id="ARBA00047840"/>
    </source>
</evidence>
<protein>
    <recommendedName>
        <fullName evidence="11">Methylcytosine dioxygenase TET</fullName>
        <ecNumber evidence="11">1.14.11.80</ecNumber>
    </recommendedName>
</protein>
<dbReference type="PANTHER" id="PTHR23358">
    <property type="entry name" value="METHYLCYTOSINE DIOXYGENASE TET"/>
    <property type="match status" value="1"/>
</dbReference>
<feature type="domain" description="Methylcytosine dioxygenase TET1-3 oxygenase" evidence="13">
    <location>
        <begin position="1229"/>
        <end position="1789"/>
    </location>
</feature>
<dbReference type="InterPro" id="IPR040175">
    <property type="entry name" value="TET1/2/3"/>
</dbReference>
<dbReference type="SMART" id="SM01333">
    <property type="entry name" value="Tet_JBP"/>
    <property type="match status" value="1"/>
</dbReference>
<dbReference type="GO" id="GO:0141166">
    <property type="term" value="P:chromosomal 5-methylcytosine DNA demethylation pathway"/>
    <property type="evidence" value="ECO:0007669"/>
    <property type="project" value="UniProtKB-UniRule"/>
</dbReference>
<dbReference type="GO" id="GO:0005694">
    <property type="term" value="C:chromosome"/>
    <property type="evidence" value="ECO:0007669"/>
    <property type="project" value="UniProtKB-SubCell"/>
</dbReference>
<evidence type="ECO:0000256" key="8">
    <source>
        <dbReference type="ARBA" id="ARBA00023004"/>
    </source>
</evidence>
<dbReference type="InterPro" id="IPR024779">
    <property type="entry name" value="2OGFeDO_JBP1/TET_oxygenase_dom"/>
</dbReference>
<evidence type="ECO:0000313" key="14">
    <source>
        <dbReference type="EMBL" id="CAH2300838.1"/>
    </source>
</evidence>
<evidence type="ECO:0000256" key="1">
    <source>
        <dbReference type="ARBA" id="ARBA00004286"/>
    </source>
</evidence>
<sequence length="1886" mass="212017">MARQRHAKIPDGSHVASAQPLFTQCRTVFWPLMHSTLAASDPHSIRQNCAWKHVRLQGSFLDGPGAGQMEEESTNHHEGSRLGPLLIHPVPASQTNISQQQNGNLTSECSHVQVNGDKYLATKSSFSITHMKGNQECADSDPLHENRDYPNRIENGGFKRTFSDPLISESIHLKKVRVCETVNGEKQGDLKNIQPSVFDFVCKDDSARISEQKNKGFQVPSEQCKDVNSHNRDIVLGLAARTVPMSNGASFSASSMETIHQELLEKTDPQYYNNNVSTAVQKQSPHMDAINTQTDASNELSTQTIHSSHTSGQITSQQTLNLVLPQEPDAMAVEASNGESFSEQAVISRNYSLHIHEQQPLPQDTPKYNSHTSISNRNCNSHGPAEHASNHQQAVSTNDSFLFRNMRNDEKLDHEKKDPFTSLQFNKLLYSQESEGFNSIQNTYDETIFNSSLSSQSGKLHDQAVSSQSSVLHPPTVIKHMMLPTELPSPQCTAVREASSKSSIANRCISKKQSEKQTPLQEIGQESCNGVTKEREQFMQQTNPYLKTSWLENRPNYCRQKDSSQKSSEDLLQLLIQSQSQSQMKLKQYTRKPGLVDLSPRNPESPTNGVLHQSDSPDQQQHFQKHLSQTKIDSQLQSYTQKNKANCFGFQSMPEQETQHAFDQVLKQHLKLETSKAELVSHNLQHAIHQQHTKQCESPRLNLNKHLQQKQSKEELSQAYASSMYKCNQSRGSTQNSLNLEENTHSINPYPNSIGYQFSAEDLERELRKYSSSTIAALHQNHEPNMQIMGPSCVGKELYTPEKIEFGKSNGKDVTEELQQHMRHYQNHNIQQHDTLNYNNKQNNRVPFSNPSHPLKQENSRLNHEVPRSMEHQKRYLPQSHPTTSLSQDQTRYHSQFANQVDCIPKYAALRHHLLQRREQQKHESSHGRRSAKLENNCMRTPGENKAGRKTIKQESQHFGTEIMQQKSIIETMEQQMKPYPGKSVFHNHISTIKSPKHVKVESSGPITILSTHTNSSTLDQQPIPPQEKTPTKRAAGSALNNFLESPSKLLGTPIKNLLDTPVKTQYDFPSCSCVEQIIEKDEGPYYTHLGAGPNVATIREMMEERFGEKGKAIRIEKVVYTGKEGKSAQGCPIAKWVIRRSGDEEKLLCLVRERAGHSCETAVIVILILVWEGISVSLADRLYSELTETLRKYGALTTRRCARNEERTCACQGLDPDTCGASFSFGCSWSMYYNGCKFARSKIPRKFKLLGDDPKEEEKLEASLQHLSTMMAPIYKKLAPDAYNNQIEHEHRAPDCRLGMKEGRPFSGVTACLDFCAHSHRDLHNMQNGSTLVCTLTREDNRDIGKLPQDEQLHVLPLYKISDVDEFGSTTAQEEKKSSGAIQVLSHFRRQVRMLAEPVKTCRQKKLEAKKAAAEKLSASLENGSSKNEKEKPSRYKNSHLETAAHEKQLADLLRNSRPVMQHSSIPNVNHTNPMASFSGSDHYASLMDLFHAPPNSAVACASNLMNPYQGSLNQGSPCPPYPCNGNVPMENCSNYIGPYPPHPPPIDLYKFKNQDSMNKLSLPPVQSLYQQKFTNNQTYGHKYLNYGNEDMQADNFNGYDHKLTSHPAGHFNPYSLHSSDHLLIDGASKSNLFNPDYSSMNKNGDFTFPHSYRPHETSSTLEGRAGSLHPYGENGEISSHAANGISKMLPGLNHDRTTLGGLTRTNGANVHEKLTQATTSVPEEKEDVWSDSEQSFLDPEIGGVAVAPTHGSILIECAKRELHATTPLKNPNRNHPTRISLVFYQHKSMNEPKHGLALWEAKMAGKAREKEEDCEKYGPDYVAPKSYKKAKREPIEPAHESGEPAYLGFIKSLSQRTMSLTTDSLVMSSPYALTRVTGPYNRYM</sequence>
<dbReference type="EMBL" id="OW240917">
    <property type="protein sequence ID" value="CAH2300838.1"/>
    <property type="molecule type" value="Genomic_DNA"/>
</dbReference>
<comment type="cofactor">
    <cofactor evidence="11">
        <name>Fe(2+)</name>
        <dbReference type="ChEBI" id="CHEBI:29033"/>
    </cofactor>
    <text evidence="11">Binds 1 Fe(2+) ion per subunit.</text>
</comment>
<dbReference type="Pfam" id="PF12851">
    <property type="entry name" value="Tet_JBP"/>
    <property type="match status" value="1"/>
</dbReference>
<feature type="region of interest" description="Disordered" evidence="12">
    <location>
        <begin position="137"/>
        <end position="158"/>
    </location>
</feature>
<keyword evidence="8 11" id="KW-0408">Iron</keyword>
<comment type="subcellular location">
    <subcellularLocation>
        <location evidence="1">Chromosome</location>
    </subcellularLocation>
</comment>
<gene>
    <name evidence="14" type="ORF">PECUL_23A041770</name>
</gene>
<dbReference type="Proteomes" id="UP001295444">
    <property type="component" value="Chromosome 06"/>
</dbReference>
<evidence type="ECO:0000256" key="3">
    <source>
        <dbReference type="ARBA" id="ARBA00022454"/>
    </source>
</evidence>
<comment type="catalytic activity">
    <reaction evidence="11">
        <text>a 5-methyl-2'-deoxycytidine in DNA + 2-oxoglutarate + O2 = a 5-hydroxymethyl-2'-deoxycytidine in DNA + succinate + CO2</text>
        <dbReference type="Rhea" id="RHEA:52636"/>
        <dbReference type="Rhea" id="RHEA-COMP:11370"/>
        <dbReference type="Rhea" id="RHEA-COMP:13315"/>
        <dbReference type="ChEBI" id="CHEBI:15379"/>
        <dbReference type="ChEBI" id="CHEBI:16526"/>
        <dbReference type="ChEBI" id="CHEBI:16810"/>
        <dbReference type="ChEBI" id="CHEBI:30031"/>
        <dbReference type="ChEBI" id="CHEBI:85454"/>
        <dbReference type="ChEBI" id="CHEBI:136731"/>
        <dbReference type="EC" id="1.14.11.80"/>
    </reaction>
</comment>
<comment type="similarity">
    <text evidence="2 11">Belongs to the TET family.</text>
</comment>
<dbReference type="CDD" id="cd18896">
    <property type="entry name" value="TET2"/>
    <property type="match status" value="1"/>
</dbReference>
<comment type="cofactor">
    <cofactor evidence="11">
        <name>Zn(2+)</name>
        <dbReference type="ChEBI" id="CHEBI:29105"/>
    </cofactor>
    <text evidence="11">The zinc ions have a structural role.</text>
</comment>
<keyword evidence="7 11" id="KW-0560">Oxidoreductase</keyword>
<keyword evidence="3" id="KW-0158">Chromosome</keyword>
<reference evidence="14" key="1">
    <citation type="submission" date="2022-03" db="EMBL/GenBank/DDBJ databases">
        <authorList>
            <person name="Alioto T."/>
            <person name="Alioto T."/>
            <person name="Gomez Garrido J."/>
        </authorList>
    </citation>
    <scope>NUCLEOTIDE SEQUENCE</scope>
</reference>
<keyword evidence="15" id="KW-1185">Reference proteome</keyword>
<accession>A0AAD1SG16</accession>
<dbReference type="PANTHER" id="PTHR23358:SF3">
    <property type="entry name" value="METHYLCYTOSINE DIOXYGENASE TET2"/>
    <property type="match status" value="1"/>
</dbReference>
<dbReference type="GO" id="GO:0070579">
    <property type="term" value="F:DNA 5-methylcytosine dioxygenase activity"/>
    <property type="evidence" value="ECO:0007669"/>
    <property type="project" value="UniProtKB-UniRule"/>
</dbReference>
<feature type="compositionally biased region" description="Polar residues" evidence="12">
    <location>
        <begin position="360"/>
        <end position="381"/>
    </location>
</feature>
<comment type="function">
    <text evidence="11">Dioxygenase that catalyzes the conversion of the modified genomic base 5-methylcytosine (5mC) into 5-hydroxymethylcytosine (5hmC) and plays a key role in epigenetic chromatin reprogramming during embryonic development.</text>
</comment>
<keyword evidence="5 11" id="KW-0862">Zinc</keyword>
<evidence type="ECO:0000313" key="15">
    <source>
        <dbReference type="Proteomes" id="UP001295444"/>
    </source>
</evidence>
<evidence type="ECO:0000256" key="4">
    <source>
        <dbReference type="ARBA" id="ARBA00022723"/>
    </source>
</evidence>
<name>A0AAD1SG16_PELCU</name>
<dbReference type="GO" id="GO:0030099">
    <property type="term" value="P:myeloid cell differentiation"/>
    <property type="evidence" value="ECO:0007669"/>
    <property type="project" value="TreeGrafter"/>
</dbReference>
<proteinExistence type="inferred from homology"/>
<evidence type="ECO:0000256" key="11">
    <source>
        <dbReference type="RuleBase" id="RU367064"/>
    </source>
</evidence>
<feature type="region of interest" description="Disordered" evidence="12">
    <location>
        <begin position="360"/>
        <end position="394"/>
    </location>
</feature>
<dbReference type="GO" id="GO:0040029">
    <property type="term" value="P:epigenetic regulation of gene expression"/>
    <property type="evidence" value="ECO:0007669"/>
    <property type="project" value="InterPro"/>
</dbReference>
<feature type="region of interest" description="Disordered" evidence="12">
    <location>
        <begin position="593"/>
        <end position="628"/>
    </location>
</feature>
<dbReference type="EC" id="1.14.11.80" evidence="11"/>
<keyword evidence="4 11" id="KW-0479">Metal-binding</keyword>
<feature type="region of interest" description="Disordered" evidence="12">
    <location>
        <begin position="1011"/>
        <end position="1033"/>
    </location>
</feature>
<evidence type="ECO:0000256" key="6">
    <source>
        <dbReference type="ARBA" id="ARBA00022964"/>
    </source>
</evidence>
<evidence type="ECO:0000256" key="2">
    <source>
        <dbReference type="ARBA" id="ARBA00007502"/>
    </source>
</evidence>
<evidence type="ECO:0000256" key="10">
    <source>
        <dbReference type="ARBA" id="ARBA00049431"/>
    </source>
</evidence>
<dbReference type="GO" id="GO:0045944">
    <property type="term" value="P:positive regulation of transcription by RNA polymerase II"/>
    <property type="evidence" value="ECO:0007669"/>
    <property type="project" value="TreeGrafter"/>
</dbReference>
<feature type="compositionally biased region" description="Polar residues" evidence="12">
    <location>
        <begin position="1011"/>
        <end position="1021"/>
    </location>
</feature>
<feature type="region of interest" description="Disordered" evidence="12">
    <location>
        <begin position="296"/>
        <end position="316"/>
    </location>
</feature>
<comment type="catalytic activity">
    <reaction evidence="9 11">
        <text>a 5-formyl-2'-deoxycytidine in DNA + 2-oxoglutarate + O2 = a 5-carboxyl-2'-deoxycytidine in DNA + succinate + CO2 + H(+)</text>
        <dbReference type="Rhea" id="RHEA:53832"/>
        <dbReference type="Rhea" id="RHEA-COMP:13656"/>
        <dbReference type="Rhea" id="RHEA-COMP:13657"/>
        <dbReference type="ChEBI" id="CHEBI:15378"/>
        <dbReference type="ChEBI" id="CHEBI:15379"/>
        <dbReference type="ChEBI" id="CHEBI:16526"/>
        <dbReference type="ChEBI" id="CHEBI:16810"/>
        <dbReference type="ChEBI" id="CHEBI:30031"/>
        <dbReference type="ChEBI" id="CHEBI:137731"/>
        <dbReference type="ChEBI" id="CHEBI:137732"/>
        <dbReference type="EC" id="1.14.11.80"/>
    </reaction>
</comment>
<comment type="catalytic activity">
    <reaction evidence="10 11">
        <text>a 5-hydroxymethyl-2'-deoxycytidine in DNA + 2-oxoglutarate + O2 = a 5-formyl-2'-deoxycytidine in DNA + succinate + CO2 + H2O</text>
        <dbReference type="Rhea" id="RHEA:53828"/>
        <dbReference type="Rhea" id="RHEA-COMP:13315"/>
        <dbReference type="Rhea" id="RHEA-COMP:13656"/>
        <dbReference type="ChEBI" id="CHEBI:15377"/>
        <dbReference type="ChEBI" id="CHEBI:15379"/>
        <dbReference type="ChEBI" id="CHEBI:16526"/>
        <dbReference type="ChEBI" id="CHEBI:16810"/>
        <dbReference type="ChEBI" id="CHEBI:30031"/>
        <dbReference type="ChEBI" id="CHEBI:136731"/>
        <dbReference type="ChEBI" id="CHEBI:137731"/>
        <dbReference type="EC" id="1.14.11.80"/>
    </reaction>
</comment>
<organism evidence="14 15">
    <name type="scientific">Pelobates cultripes</name>
    <name type="common">Western spadefoot toad</name>
    <dbReference type="NCBI Taxonomy" id="61616"/>
    <lineage>
        <taxon>Eukaryota</taxon>
        <taxon>Metazoa</taxon>
        <taxon>Chordata</taxon>
        <taxon>Craniata</taxon>
        <taxon>Vertebrata</taxon>
        <taxon>Euteleostomi</taxon>
        <taxon>Amphibia</taxon>
        <taxon>Batrachia</taxon>
        <taxon>Anura</taxon>
        <taxon>Pelobatoidea</taxon>
        <taxon>Pelobatidae</taxon>
        <taxon>Pelobates</taxon>
    </lineage>
</organism>
<dbReference type="GO" id="GO:0008270">
    <property type="term" value="F:zinc ion binding"/>
    <property type="evidence" value="ECO:0007669"/>
    <property type="project" value="UniProtKB-UniRule"/>
</dbReference>
<keyword evidence="6 11" id="KW-0223">Dioxygenase</keyword>
<evidence type="ECO:0000256" key="7">
    <source>
        <dbReference type="ARBA" id="ARBA00023002"/>
    </source>
</evidence>
<evidence type="ECO:0000256" key="5">
    <source>
        <dbReference type="ARBA" id="ARBA00022833"/>
    </source>
</evidence>
<feature type="compositionally biased region" description="Basic and acidic residues" evidence="12">
    <location>
        <begin position="1428"/>
        <end position="1442"/>
    </location>
</feature>
<evidence type="ECO:0000256" key="12">
    <source>
        <dbReference type="SAM" id="MobiDB-lite"/>
    </source>
</evidence>
<dbReference type="GO" id="GO:0005634">
    <property type="term" value="C:nucleus"/>
    <property type="evidence" value="ECO:0007669"/>
    <property type="project" value="UniProtKB-UniRule"/>
</dbReference>
<feature type="compositionally biased region" description="Basic and acidic residues" evidence="12">
    <location>
        <begin position="141"/>
        <end position="151"/>
    </location>
</feature>
<feature type="compositionally biased region" description="Polar residues" evidence="12">
    <location>
        <begin position="602"/>
        <end position="628"/>
    </location>
</feature>
<dbReference type="InterPro" id="IPR046942">
    <property type="entry name" value="TET_oxygenase"/>
</dbReference>
<feature type="region of interest" description="Disordered" evidence="12">
    <location>
        <begin position="504"/>
        <end position="524"/>
    </location>
</feature>
<evidence type="ECO:0000259" key="13">
    <source>
        <dbReference type="SMART" id="SM01333"/>
    </source>
</evidence>